<keyword evidence="2" id="KW-1185">Reference proteome</keyword>
<evidence type="ECO:0008006" key="3">
    <source>
        <dbReference type="Google" id="ProtNLM"/>
    </source>
</evidence>
<dbReference type="Proteomes" id="UP001430848">
    <property type="component" value="Unassembled WGS sequence"/>
</dbReference>
<reference evidence="1 2" key="1">
    <citation type="submission" date="2024-02" db="EMBL/GenBank/DDBJ databases">
        <title>De novo assembly and annotation of 12 fungi associated with fruit tree decline syndrome in Ontario, Canada.</title>
        <authorList>
            <person name="Sulman M."/>
            <person name="Ellouze W."/>
            <person name="Ilyukhin E."/>
        </authorList>
    </citation>
    <scope>NUCLEOTIDE SEQUENCE [LARGE SCALE GENOMIC DNA]</scope>
    <source>
        <strain evidence="1 2">M169</strain>
    </source>
</reference>
<accession>A0ABR1NZ64</accession>
<comment type="caution">
    <text evidence="1">The sequence shown here is derived from an EMBL/GenBank/DDBJ whole genome shotgun (WGS) entry which is preliminary data.</text>
</comment>
<dbReference type="EMBL" id="JAKNSF020000072">
    <property type="protein sequence ID" value="KAK7720864.1"/>
    <property type="molecule type" value="Genomic_DNA"/>
</dbReference>
<gene>
    <name evidence="1" type="ORF">SLS63_009647</name>
</gene>
<name>A0ABR1NZ64_DIAER</name>
<sequence length="76" mass="8895">MQHRKGHWCWTDAEIKSLKHQAGVLHLEWPSIAKSFKIDGFVRHDALQCFKKWTEYRDSTAKTPIKSTKLQDNTNA</sequence>
<organism evidence="1 2">
    <name type="scientific">Diaporthe eres</name>
    <name type="common">Phomopsis oblonga</name>
    <dbReference type="NCBI Taxonomy" id="83184"/>
    <lineage>
        <taxon>Eukaryota</taxon>
        <taxon>Fungi</taxon>
        <taxon>Dikarya</taxon>
        <taxon>Ascomycota</taxon>
        <taxon>Pezizomycotina</taxon>
        <taxon>Sordariomycetes</taxon>
        <taxon>Sordariomycetidae</taxon>
        <taxon>Diaporthales</taxon>
        <taxon>Diaporthaceae</taxon>
        <taxon>Diaporthe</taxon>
        <taxon>Diaporthe eres species complex</taxon>
    </lineage>
</organism>
<evidence type="ECO:0000313" key="1">
    <source>
        <dbReference type="EMBL" id="KAK7720864.1"/>
    </source>
</evidence>
<proteinExistence type="predicted"/>
<protein>
    <recommendedName>
        <fullName evidence="3">Myb-like domain-containing protein</fullName>
    </recommendedName>
</protein>
<evidence type="ECO:0000313" key="2">
    <source>
        <dbReference type="Proteomes" id="UP001430848"/>
    </source>
</evidence>